<dbReference type="PANTHER" id="PTHR32410:SF216">
    <property type="entry name" value="PHORBOL-ESTER_DAG-TYPE DOMAIN-CONTAINING PROTEIN"/>
    <property type="match status" value="1"/>
</dbReference>
<dbReference type="EMBL" id="BTGU01000009">
    <property type="protein sequence ID" value="GMN39146.1"/>
    <property type="molecule type" value="Genomic_DNA"/>
</dbReference>
<evidence type="ECO:0000313" key="3">
    <source>
        <dbReference type="EMBL" id="GMN39146.1"/>
    </source>
</evidence>
<dbReference type="AlphaFoldDB" id="A0AA88D1N8"/>
<accession>A0AA88D1N8</accession>
<dbReference type="InterPro" id="IPR004146">
    <property type="entry name" value="DC1"/>
</dbReference>
<dbReference type="InterPro" id="IPR046349">
    <property type="entry name" value="C1-like_sf"/>
</dbReference>
<sequence length="664" mass="77280">MEPIKLSHFRHEHPLVIFVSITFIKDALSARPQSCSQCNWSLCIDCFSLPKHLDHNFYFHSHVDHPNLSLSISPNSPEFTCSLCHHSFDLSTPRFLCTKCGFVVDVECALAPPIKHHEGPAYFQHFTHPQHPMILVDRKDVYGGDDDDNEYRCFACDLPCKPGQSYLSCINCKYLLHKSCAELPLKIRLDPFVGYGFFSFVIQSPFVNQRPRRLDENFRCKFCNNCFSSRGFRFEHSAVSIQICGRCIFLRPSFKYEGHEHLLCLVEKEHGRRLECSAGYDNYCKLPVNSEELSSAESFFMYRCLVCEFNIHLLCGPLPCTIEDECHIHPLVLVDLLVENDSDEYYCDICEDKRDSKICVYYCQECKYTAHVHCVISTVMNTLRGDLRNVRLKTVKIHGDEKYEKHNKGFQGKEVAAMVFKDIMEKQTMKEQVTLLCDFDWDVLIEPPEEINETIQIGKLSRFSTDYLEKFIDSLNMEFNYSEAHRRRFSSLSKLRDFVTVEGYLIPRKVAGFLVRLFRRHGDISRNSKSTLVMKSFTFSFLCQVLNSMGKKKVGSVTEDDLKEWYFYANYAKRRGFDVEFMFPRLKDLVRVFFSRQAAAERKKFRTISLVGADNIRELQKEFNLFKSRSYEKISSSVDWVECLMECSSAALISWDKNCLDDLL</sequence>
<reference evidence="3" key="1">
    <citation type="submission" date="2023-07" db="EMBL/GenBank/DDBJ databases">
        <title>draft genome sequence of fig (Ficus carica).</title>
        <authorList>
            <person name="Takahashi T."/>
            <person name="Nishimura K."/>
        </authorList>
    </citation>
    <scope>NUCLEOTIDE SEQUENCE</scope>
</reference>
<feature type="domain" description="DC1" evidence="2">
    <location>
        <begin position="326"/>
        <end position="375"/>
    </location>
</feature>
<keyword evidence="4" id="KW-1185">Reference proteome</keyword>
<evidence type="ECO:0000256" key="1">
    <source>
        <dbReference type="ARBA" id="ARBA00022737"/>
    </source>
</evidence>
<dbReference type="InterPro" id="IPR053192">
    <property type="entry name" value="Vacuole_Formation_Reg"/>
</dbReference>
<name>A0AA88D1N8_FICCA</name>
<keyword evidence="1" id="KW-0677">Repeat</keyword>
<gene>
    <name evidence="3" type="ORF">TIFTF001_008376</name>
</gene>
<feature type="domain" description="DC1" evidence="2">
    <location>
        <begin position="126"/>
        <end position="181"/>
    </location>
</feature>
<protein>
    <recommendedName>
        <fullName evidence="2">DC1 domain-containing protein</fullName>
    </recommendedName>
</protein>
<evidence type="ECO:0000259" key="2">
    <source>
        <dbReference type="Pfam" id="PF03107"/>
    </source>
</evidence>
<dbReference type="Proteomes" id="UP001187192">
    <property type="component" value="Unassembled WGS sequence"/>
</dbReference>
<proteinExistence type="predicted"/>
<dbReference type="Pfam" id="PF03107">
    <property type="entry name" value="C1_2"/>
    <property type="match status" value="2"/>
</dbReference>
<dbReference type="PANTHER" id="PTHR32410">
    <property type="entry name" value="CYSTEINE/HISTIDINE-RICH C1 DOMAIN FAMILY PROTEIN"/>
    <property type="match status" value="1"/>
</dbReference>
<dbReference type="SUPFAM" id="SSF57889">
    <property type="entry name" value="Cysteine-rich domain"/>
    <property type="match status" value="3"/>
</dbReference>
<organism evidence="3 4">
    <name type="scientific">Ficus carica</name>
    <name type="common">Common fig</name>
    <dbReference type="NCBI Taxonomy" id="3494"/>
    <lineage>
        <taxon>Eukaryota</taxon>
        <taxon>Viridiplantae</taxon>
        <taxon>Streptophyta</taxon>
        <taxon>Embryophyta</taxon>
        <taxon>Tracheophyta</taxon>
        <taxon>Spermatophyta</taxon>
        <taxon>Magnoliopsida</taxon>
        <taxon>eudicotyledons</taxon>
        <taxon>Gunneridae</taxon>
        <taxon>Pentapetalae</taxon>
        <taxon>rosids</taxon>
        <taxon>fabids</taxon>
        <taxon>Rosales</taxon>
        <taxon>Moraceae</taxon>
        <taxon>Ficeae</taxon>
        <taxon>Ficus</taxon>
    </lineage>
</organism>
<comment type="caution">
    <text evidence="3">The sequence shown here is derived from an EMBL/GenBank/DDBJ whole genome shotgun (WGS) entry which is preliminary data.</text>
</comment>
<evidence type="ECO:0000313" key="4">
    <source>
        <dbReference type="Proteomes" id="UP001187192"/>
    </source>
</evidence>